<dbReference type="PANTHER" id="PTHR33692:SF1">
    <property type="entry name" value="RIBOSOME MATURATION FACTOR RIMM"/>
    <property type="match status" value="1"/>
</dbReference>
<dbReference type="GO" id="GO:0005840">
    <property type="term" value="C:ribosome"/>
    <property type="evidence" value="ECO:0007669"/>
    <property type="project" value="InterPro"/>
</dbReference>
<dbReference type="Gene3D" id="2.30.30.240">
    <property type="entry name" value="PRC-barrel domain"/>
    <property type="match status" value="1"/>
</dbReference>
<keyword evidence="2 5" id="KW-0690">Ribosome biogenesis</keyword>
<dbReference type="STRING" id="1963862.B4O97_16525"/>
<dbReference type="EMBL" id="MWQY01000023">
    <property type="protein sequence ID" value="ORC31867.1"/>
    <property type="molecule type" value="Genomic_DNA"/>
</dbReference>
<evidence type="ECO:0000256" key="3">
    <source>
        <dbReference type="ARBA" id="ARBA00022552"/>
    </source>
</evidence>
<gene>
    <name evidence="5" type="primary">rimM</name>
    <name evidence="8" type="ORF">B4O97_16525</name>
</gene>
<proteinExistence type="inferred from homology"/>
<accession>A0A1Y1RU72</accession>
<reference evidence="8 9" key="1">
    <citation type="submission" date="2017-03" db="EMBL/GenBank/DDBJ databases">
        <title>Draft Genome sequence of Marispirochaeta sp. strain JC444.</title>
        <authorList>
            <person name="Shivani Y."/>
            <person name="Subhash Y."/>
            <person name="Sasikala C."/>
            <person name="Ramana C."/>
        </authorList>
    </citation>
    <scope>NUCLEOTIDE SEQUENCE [LARGE SCALE GENOMIC DNA]</scope>
    <source>
        <strain evidence="8 9">JC444</strain>
    </source>
</reference>
<dbReference type="HAMAP" id="MF_00014">
    <property type="entry name" value="Ribosome_mat_RimM"/>
    <property type="match status" value="1"/>
</dbReference>
<protein>
    <recommendedName>
        <fullName evidence="5">Ribosome maturation factor RimM</fullName>
    </recommendedName>
</protein>
<comment type="subcellular location">
    <subcellularLocation>
        <location evidence="5">Cytoplasm</location>
    </subcellularLocation>
</comment>
<dbReference type="Gene3D" id="2.40.30.60">
    <property type="entry name" value="RimM"/>
    <property type="match status" value="1"/>
</dbReference>
<comment type="similarity">
    <text evidence="5">Belongs to the RimM family.</text>
</comment>
<feature type="domain" description="RimM N-terminal" evidence="6">
    <location>
        <begin position="6"/>
        <end position="87"/>
    </location>
</feature>
<evidence type="ECO:0000256" key="5">
    <source>
        <dbReference type="HAMAP-Rule" id="MF_00014"/>
    </source>
</evidence>
<keyword evidence="9" id="KW-1185">Reference proteome</keyword>
<dbReference type="InterPro" id="IPR036976">
    <property type="entry name" value="RimM_N_sf"/>
</dbReference>
<evidence type="ECO:0000313" key="9">
    <source>
        <dbReference type="Proteomes" id="UP000192343"/>
    </source>
</evidence>
<comment type="caution">
    <text evidence="8">The sequence shown here is derived from an EMBL/GenBank/DDBJ whole genome shotgun (WGS) entry which is preliminary data.</text>
</comment>
<dbReference type="SUPFAM" id="SSF50447">
    <property type="entry name" value="Translation proteins"/>
    <property type="match status" value="1"/>
</dbReference>
<keyword evidence="3 5" id="KW-0698">rRNA processing</keyword>
<dbReference type="OrthoDB" id="9810331at2"/>
<dbReference type="InterPro" id="IPR011961">
    <property type="entry name" value="RimM"/>
</dbReference>
<dbReference type="GO" id="GO:0005737">
    <property type="term" value="C:cytoplasm"/>
    <property type="evidence" value="ECO:0007669"/>
    <property type="project" value="UniProtKB-SubCell"/>
</dbReference>
<dbReference type="SUPFAM" id="SSF50346">
    <property type="entry name" value="PRC-barrel domain"/>
    <property type="match status" value="1"/>
</dbReference>
<dbReference type="InterPro" id="IPR056792">
    <property type="entry name" value="PRC_RimM"/>
</dbReference>
<dbReference type="PANTHER" id="PTHR33692">
    <property type="entry name" value="RIBOSOME MATURATION FACTOR RIMM"/>
    <property type="match status" value="1"/>
</dbReference>
<evidence type="ECO:0000259" key="6">
    <source>
        <dbReference type="Pfam" id="PF01782"/>
    </source>
</evidence>
<dbReference type="GO" id="GO:0042274">
    <property type="term" value="P:ribosomal small subunit biogenesis"/>
    <property type="evidence" value="ECO:0007669"/>
    <property type="project" value="UniProtKB-UniRule"/>
</dbReference>
<evidence type="ECO:0000256" key="4">
    <source>
        <dbReference type="ARBA" id="ARBA00023186"/>
    </source>
</evidence>
<dbReference type="Proteomes" id="UP000192343">
    <property type="component" value="Unassembled WGS sequence"/>
</dbReference>
<comment type="function">
    <text evidence="5">An accessory protein needed during the final step in the assembly of 30S ribosomal subunit, possibly for assembly of the head region. Essential for efficient processing of 16S rRNA. May be needed both before and after RbfA during the maturation of 16S rRNA. It has affinity for free ribosomal 30S subunits but not for 70S ribosomes.</text>
</comment>
<dbReference type="GO" id="GO:0006364">
    <property type="term" value="P:rRNA processing"/>
    <property type="evidence" value="ECO:0007669"/>
    <property type="project" value="UniProtKB-UniRule"/>
</dbReference>
<dbReference type="GO" id="GO:0043022">
    <property type="term" value="F:ribosome binding"/>
    <property type="evidence" value="ECO:0007669"/>
    <property type="project" value="InterPro"/>
</dbReference>
<sequence length="167" mass="18515">MERITVARIGKTHGVKGYVKVNSFSGSYDHFGDIEEGTLVFRHGKEISVRIEEVVPFGDRVLLKFVGYDSPEAARTLTGGELWVDKKHAAPLGKDEYYIADLKGCSVFFGDRDCGSVIGVAETGQADLLEIKTPDRGFRYLPLKDEYVGGVDTKAGRIELKVDWILE</sequence>
<dbReference type="Pfam" id="PF24986">
    <property type="entry name" value="PRC_RimM"/>
    <property type="match status" value="1"/>
</dbReference>
<keyword evidence="1 5" id="KW-0963">Cytoplasm</keyword>
<evidence type="ECO:0000256" key="2">
    <source>
        <dbReference type="ARBA" id="ARBA00022517"/>
    </source>
</evidence>
<dbReference type="InterPro" id="IPR011033">
    <property type="entry name" value="PRC_barrel-like_sf"/>
</dbReference>
<evidence type="ECO:0000259" key="7">
    <source>
        <dbReference type="Pfam" id="PF24986"/>
    </source>
</evidence>
<dbReference type="InterPro" id="IPR009000">
    <property type="entry name" value="Transl_B-barrel_sf"/>
</dbReference>
<name>A0A1Y1RU72_9SPIO</name>
<dbReference type="Pfam" id="PF01782">
    <property type="entry name" value="RimM"/>
    <property type="match status" value="1"/>
</dbReference>
<keyword evidence="4 5" id="KW-0143">Chaperone</keyword>
<dbReference type="InterPro" id="IPR002676">
    <property type="entry name" value="RimM_N"/>
</dbReference>
<dbReference type="AlphaFoldDB" id="A0A1Y1RU72"/>
<evidence type="ECO:0000256" key="1">
    <source>
        <dbReference type="ARBA" id="ARBA00022490"/>
    </source>
</evidence>
<evidence type="ECO:0000313" key="8">
    <source>
        <dbReference type="EMBL" id="ORC31867.1"/>
    </source>
</evidence>
<organism evidence="8 9">
    <name type="scientific">Marispirochaeta aestuarii</name>
    <dbReference type="NCBI Taxonomy" id="1963862"/>
    <lineage>
        <taxon>Bacteria</taxon>
        <taxon>Pseudomonadati</taxon>
        <taxon>Spirochaetota</taxon>
        <taxon>Spirochaetia</taxon>
        <taxon>Spirochaetales</taxon>
        <taxon>Spirochaetaceae</taxon>
        <taxon>Marispirochaeta</taxon>
    </lineage>
</organism>
<feature type="domain" description="Ribosome maturation factor RimM PRC barrel" evidence="7">
    <location>
        <begin position="101"/>
        <end position="164"/>
    </location>
</feature>
<dbReference type="NCBIfam" id="TIGR02273">
    <property type="entry name" value="16S_RimM"/>
    <property type="match status" value="1"/>
</dbReference>
<comment type="domain">
    <text evidence="5">The PRC barrel domain binds ribosomal protein uS19.</text>
</comment>
<comment type="subunit">
    <text evidence="5">Binds ribosomal protein uS19.</text>
</comment>
<dbReference type="RefSeq" id="WP_083052549.1">
    <property type="nucleotide sequence ID" value="NZ_MWQY01000023.1"/>
</dbReference>